<evidence type="ECO:0000256" key="10">
    <source>
        <dbReference type="ARBA" id="ARBA00022967"/>
    </source>
</evidence>
<dbReference type="AlphaFoldDB" id="T1KYF9"/>
<accession>T1KYF9</accession>
<dbReference type="CDD" id="cd00371">
    <property type="entry name" value="HMA"/>
    <property type="match status" value="1"/>
</dbReference>
<protein>
    <recommendedName>
        <fullName evidence="2">P-type Cu(+) transporter</fullName>
        <ecNumber evidence="2">7.2.2.8</ecNumber>
    </recommendedName>
</protein>
<dbReference type="CDD" id="cd02094">
    <property type="entry name" value="P-type_ATPase_Cu-like"/>
    <property type="match status" value="1"/>
</dbReference>
<sequence>MDNSVQININNFDGLKKCCLMIRGMTCASCVEHIEKCVKKLPGVHGILVSLLAGKAEVKYDPSLTKPESISDYIDDLGYPTEVNHDYNENSSDCEITFIIKGMAAKDLETIENHFRNIIGIKSVALFSSTSKAKFKYDAELIGPRNIADELRKQGYISQACQDYWVSINMALLNQREEVRKWRNSFFFNLFFGLPSLAVMMYYMLLMSHKKSPHLSMCCVINGLSLENLLLFILVTPCQFFGGRYFYVQSYKAIKHRTANMDVLIMLATTIAYFYSVIILVIFIMRDIDHSPKTFFETSPMLLIFVSLGRWLEHIAKGKTSEALTKLMSLQPNEACLVEWDIKESRVLSEQIIDVQLVQRGDYLKVVPGSKIPVDGKVVHGQSMTDESLITGESMPVPKSVGSTVIGGSINQKGTLVLTATHVGRDTTLSQIVRLVEEAQTNKAPIQQLADKIASLFVPAIMLISIITLAAWLLYGHFTEATLIFDNYRGKEGDMSKTEIINVYAFECALAVLSIACPCALGLATPTAVMVGTGVGALNGILIKGAEPLELAHKLKCIIFDKTGTITQGVPSVSKIYDFQKKLKELLLLIGTAEAHSEHPIAHAICAYVKRVTGLDGVAKDQDQGWGKIDKFVALPGLGLSCKVTHIAKSLEKGLSCEIMASDPTAKSFILNGVTLELIGNSTSSSSLVNLSDNNESPVIHEPDSYQLLIGNREWMERNCLQVKPEMEREMVCEEEIGSTAVLIAINNTIWAAVSVRDHVKAEASLAVKTLYLMGLDVILMTGDNAKTAESVAKQTGIKRVFAEVLPSHKVKKIEQLQKKGYIVAMVGDGVNDSPALAQADVGIAIANGTDVAVEAADVILVKNNLLDVVVAIDLSKKTVQRIKLNFFLACIYNLIGIPLAAGIFSEFGLVIKPWMGSMAMAASSVSVVTSSLLLKLYRKPDFMRIEAKYEKKRAARSGVAAIIGPDVSFVNVQKGLEDSHCITQRDVNGSSRAMNLNRAVIEMLPKTQKSSINSIKGSAKEREPLV</sequence>
<evidence type="ECO:0000256" key="11">
    <source>
        <dbReference type="ARBA" id="ARBA00022989"/>
    </source>
</evidence>
<feature type="transmembrane region" description="Helical" evidence="15">
    <location>
        <begin position="503"/>
        <end position="524"/>
    </location>
</feature>
<dbReference type="Gene3D" id="3.40.50.1000">
    <property type="entry name" value="HAD superfamily/HAD-like"/>
    <property type="match status" value="1"/>
</dbReference>
<evidence type="ECO:0000259" key="16">
    <source>
        <dbReference type="PROSITE" id="PS50846"/>
    </source>
</evidence>
<evidence type="ECO:0000256" key="1">
    <source>
        <dbReference type="ARBA" id="ARBA00004166"/>
    </source>
</evidence>
<evidence type="ECO:0000256" key="13">
    <source>
        <dbReference type="ARBA" id="ARBA00023065"/>
    </source>
</evidence>
<keyword evidence="10" id="KW-1278">Translocase</keyword>
<name>T1KYF9_TETUR</name>
<dbReference type="GO" id="GO:0005524">
    <property type="term" value="F:ATP binding"/>
    <property type="evidence" value="ECO:0007669"/>
    <property type="project" value="UniProtKB-UniRule"/>
</dbReference>
<dbReference type="STRING" id="32264.T1KYF9"/>
<keyword evidence="3" id="KW-0813">Transport</keyword>
<dbReference type="PROSITE" id="PS50846">
    <property type="entry name" value="HMA_2"/>
    <property type="match status" value="1"/>
</dbReference>
<dbReference type="HOGENOM" id="CLU_001771_0_1_1"/>
<evidence type="ECO:0000256" key="5">
    <source>
        <dbReference type="ARBA" id="ARBA00022723"/>
    </source>
</evidence>
<evidence type="ECO:0000313" key="17">
    <source>
        <dbReference type="EnsemblMetazoa" id="tetur27g00520.1"/>
    </source>
</evidence>
<keyword evidence="11 15" id="KW-1133">Transmembrane helix</keyword>
<evidence type="ECO:0000313" key="18">
    <source>
        <dbReference type="Proteomes" id="UP000015104"/>
    </source>
</evidence>
<dbReference type="Gene3D" id="2.70.150.10">
    <property type="entry name" value="Calcium-transporting ATPase, cytoplasmic transduction domain A"/>
    <property type="match status" value="1"/>
</dbReference>
<keyword evidence="18" id="KW-1185">Reference proteome</keyword>
<dbReference type="SUPFAM" id="SSF55008">
    <property type="entry name" value="HMA, heavy metal-associated domain"/>
    <property type="match status" value="1"/>
</dbReference>
<dbReference type="SFLD" id="SFLDF00027">
    <property type="entry name" value="p-type_atpase"/>
    <property type="match status" value="1"/>
</dbReference>
<dbReference type="InterPro" id="IPR008250">
    <property type="entry name" value="ATPase_P-typ_transduc_dom_A_sf"/>
</dbReference>
<dbReference type="FunFam" id="3.30.70.100:FF:000001">
    <property type="entry name" value="ATPase copper transporting beta"/>
    <property type="match status" value="1"/>
</dbReference>
<dbReference type="EC" id="7.2.2.8" evidence="2"/>
<dbReference type="NCBIfam" id="TIGR01494">
    <property type="entry name" value="ATPase_P-type"/>
    <property type="match status" value="2"/>
</dbReference>
<keyword evidence="4 15" id="KW-0812">Transmembrane</keyword>
<keyword evidence="9 15" id="KW-0067">ATP-binding</keyword>
<keyword evidence="14 15" id="KW-0472">Membrane</keyword>
<evidence type="ECO:0000256" key="12">
    <source>
        <dbReference type="ARBA" id="ARBA00023008"/>
    </source>
</evidence>
<evidence type="ECO:0000256" key="6">
    <source>
        <dbReference type="ARBA" id="ARBA00022737"/>
    </source>
</evidence>
<dbReference type="PRINTS" id="PR00942">
    <property type="entry name" value="CUATPASEI"/>
</dbReference>
<keyword evidence="8" id="KW-0187">Copper transport</keyword>
<feature type="domain" description="HMA" evidence="16">
    <location>
        <begin position="16"/>
        <end position="82"/>
    </location>
</feature>
<keyword evidence="7 15" id="KW-0547">Nucleotide-binding</keyword>
<dbReference type="InterPro" id="IPR036163">
    <property type="entry name" value="HMA_dom_sf"/>
</dbReference>
<dbReference type="GO" id="GO:0046872">
    <property type="term" value="F:metal ion binding"/>
    <property type="evidence" value="ECO:0007669"/>
    <property type="project" value="UniProtKB-KW"/>
</dbReference>
<dbReference type="PROSITE" id="PS01047">
    <property type="entry name" value="HMA_1"/>
    <property type="match status" value="1"/>
</dbReference>
<comment type="similarity">
    <text evidence="15">Belongs to the cation transport ATPase (P-type) (TC 3.A.3) family. Type IB subfamily.</text>
</comment>
<dbReference type="Pfam" id="PF00403">
    <property type="entry name" value="HMA"/>
    <property type="match status" value="1"/>
</dbReference>
<dbReference type="PROSITE" id="PS00154">
    <property type="entry name" value="ATPASE_E1_E2"/>
    <property type="match status" value="1"/>
</dbReference>
<dbReference type="InterPro" id="IPR023299">
    <property type="entry name" value="ATPase_P-typ_cyto_dom_N"/>
</dbReference>
<dbReference type="SUPFAM" id="SSF81653">
    <property type="entry name" value="Calcium ATPase, transduction domain A"/>
    <property type="match status" value="1"/>
</dbReference>
<dbReference type="SUPFAM" id="SSF81665">
    <property type="entry name" value="Calcium ATPase, transmembrane domain M"/>
    <property type="match status" value="1"/>
</dbReference>
<feature type="transmembrane region" description="Helical" evidence="15">
    <location>
        <begin position="885"/>
        <end position="905"/>
    </location>
</feature>
<keyword evidence="5 15" id="KW-0479">Metal-binding</keyword>
<feature type="transmembrane region" description="Helical" evidence="15">
    <location>
        <begin position="295"/>
        <end position="312"/>
    </location>
</feature>
<dbReference type="PRINTS" id="PR00119">
    <property type="entry name" value="CATATPASE"/>
</dbReference>
<comment type="subcellular location">
    <subcellularLocation>
        <location evidence="1">Golgi apparatus</location>
        <location evidence="1">trans-Golgi network membrane</location>
        <topology evidence="1">Multi-pass membrane protein</topology>
    </subcellularLocation>
    <subcellularLocation>
        <location evidence="15">Membrane</location>
    </subcellularLocation>
</comment>
<dbReference type="InterPro" id="IPR006121">
    <property type="entry name" value="HMA_dom"/>
</dbReference>
<dbReference type="EMBL" id="CAEY01000713">
    <property type="status" value="NOT_ANNOTATED_CDS"/>
    <property type="molecule type" value="Genomic_DNA"/>
</dbReference>
<reference evidence="18" key="1">
    <citation type="submission" date="2011-08" db="EMBL/GenBank/DDBJ databases">
        <authorList>
            <person name="Rombauts S."/>
        </authorList>
    </citation>
    <scope>NUCLEOTIDE SEQUENCE</scope>
    <source>
        <strain evidence="18">London</strain>
    </source>
</reference>
<feature type="transmembrane region" description="Helical" evidence="15">
    <location>
        <begin position="259"/>
        <end position="283"/>
    </location>
</feature>
<evidence type="ECO:0000256" key="9">
    <source>
        <dbReference type="ARBA" id="ARBA00022840"/>
    </source>
</evidence>
<evidence type="ECO:0000256" key="3">
    <source>
        <dbReference type="ARBA" id="ARBA00022448"/>
    </source>
</evidence>
<dbReference type="FunFam" id="2.70.150.10:FF:000002">
    <property type="entry name" value="Copper-transporting ATPase 1, putative"/>
    <property type="match status" value="1"/>
</dbReference>
<evidence type="ECO:0000256" key="7">
    <source>
        <dbReference type="ARBA" id="ARBA00022741"/>
    </source>
</evidence>
<evidence type="ECO:0000256" key="8">
    <source>
        <dbReference type="ARBA" id="ARBA00022796"/>
    </source>
</evidence>
<reference evidence="17" key="2">
    <citation type="submission" date="2015-06" db="UniProtKB">
        <authorList>
            <consortium name="EnsemblMetazoa"/>
        </authorList>
    </citation>
    <scope>IDENTIFICATION</scope>
</reference>
<dbReference type="PANTHER" id="PTHR46594">
    <property type="entry name" value="P-TYPE CATION-TRANSPORTING ATPASE"/>
    <property type="match status" value="1"/>
</dbReference>
<dbReference type="Proteomes" id="UP000015104">
    <property type="component" value="Unassembled WGS sequence"/>
</dbReference>
<dbReference type="InterPro" id="IPR017969">
    <property type="entry name" value="Heavy-metal-associated_CS"/>
</dbReference>
<dbReference type="InterPro" id="IPR027256">
    <property type="entry name" value="P-typ_ATPase_IB"/>
</dbReference>
<evidence type="ECO:0000256" key="14">
    <source>
        <dbReference type="ARBA" id="ARBA00023136"/>
    </source>
</evidence>
<keyword evidence="6" id="KW-0677">Repeat</keyword>
<dbReference type="EnsemblMetazoa" id="tetur27g00520.1">
    <property type="protein sequence ID" value="tetur27g00520.1"/>
    <property type="gene ID" value="tetur27g00520"/>
</dbReference>
<feature type="transmembrane region" description="Helical" evidence="15">
    <location>
        <begin position="453"/>
        <end position="475"/>
    </location>
</feature>
<keyword evidence="12" id="KW-0186">Copper</keyword>
<dbReference type="NCBIfam" id="TIGR01525">
    <property type="entry name" value="ATPase-IB_hvy"/>
    <property type="match status" value="1"/>
</dbReference>
<dbReference type="InterPro" id="IPR023214">
    <property type="entry name" value="HAD_sf"/>
</dbReference>
<dbReference type="Pfam" id="PF00702">
    <property type="entry name" value="Hydrolase"/>
    <property type="match status" value="1"/>
</dbReference>
<dbReference type="GO" id="GO:0140581">
    <property type="term" value="F:P-type monovalent copper transporter activity"/>
    <property type="evidence" value="ECO:0007669"/>
    <property type="project" value="UniProtKB-EC"/>
</dbReference>
<dbReference type="FunFam" id="3.40.50.1000:FF:000031">
    <property type="entry name" value="Probable copper-transporting ATPase HMA5"/>
    <property type="match status" value="1"/>
</dbReference>
<dbReference type="SFLD" id="SFLDS00003">
    <property type="entry name" value="Haloacid_Dehalogenase"/>
    <property type="match status" value="1"/>
</dbReference>
<dbReference type="eggNOG" id="KOG0207">
    <property type="taxonomic scope" value="Eukaryota"/>
</dbReference>
<dbReference type="InterPro" id="IPR018303">
    <property type="entry name" value="ATPase_P-typ_P_site"/>
</dbReference>
<evidence type="ECO:0000256" key="2">
    <source>
        <dbReference type="ARBA" id="ARBA00012517"/>
    </source>
</evidence>
<dbReference type="InterPro" id="IPR023298">
    <property type="entry name" value="ATPase_P-typ_TM_dom_sf"/>
</dbReference>
<evidence type="ECO:0000256" key="4">
    <source>
        <dbReference type="ARBA" id="ARBA00022692"/>
    </source>
</evidence>
<dbReference type="InterPro" id="IPR036412">
    <property type="entry name" value="HAD-like_sf"/>
</dbReference>
<proteinExistence type="inferred from homology"/>
<dbReference type="SUPFAM" id="SSF56784">
    <property type="entry name" value="HAD-like"/>
    <property type="match status" value="1"/>
</dbReference>
<keyword evidence="13" id="KW-0406">Ion transport</keyword>
<dbReference type="Gene3D" id="3.30.70.100">
    <property type="match status" value="2"/>
</dbReference>
<dbReference type="GO" id="GO:0005802">
    <property type="term" value="C:trans-Golgi network"/>
    <property type="evidence" value="ECO:0007669"/>
    <property type="project" value="UniProtKB-ARBA"/>
</dbReference>
<dbReference type="GO" id="GO:0016020">
    <property type="term" value="C:membrane"/>
    <property type="evidence" value="ECO:0007669"/>
    <property type="project" value="UniProtKB-SubCell"/>
</dbReference>
<evidence type="ECO:0000256" key="15">
    <source>
        <dbReference type="RuleBase" id="RU362081"/>
    </source>
</evidence>
<dbReference type="InterPro" id="IPR001757">
    <property type="entry name" value="P_typ_ATPase"/>
</dbReference>
<feature type="transmembrane region" description="Helical" evidence="15">
    <location>
        <begin position="917"/>
        <end position="935"/>
    </location>
</feature>
<organism evidence="17 18">
    <name type="scientific">Tetranychus urticae</name>
    <name type="common">Two-spotted spider mite</name>
    <dbReference type="NCBI Taxonomy" id="32264"/>
    <lineage>
        <taxon>Eukaryota</taxon>
        <taxon>Metazoa</taxon>
        <taxon>Ecdysozoa</taxon>
        <taxon>Arthropoda</taxon>
        <taxon>Chelicerata</taxon>
        <taxon>Arachnida</taxon>
        <taxon>Acari</taxon>
        <taxon>Acariformes</taxon>
        <taxon>Trombidiformes</taxon>
        <taxon>Prostigmata</taxon>
        <taxon>Eleutherengona</taxon>
        <taxon>Raphignathae</taxon>
        <taxon>Tetranychoidea</taxon>
        <taxon>Tetranychidae</taxon>
        <taxon>Tetranychus</taxon>
    </lineage>
</organism>
<feature type="transmembrane region" description="Helical" evidence="15">
    <location>
        <begin position="186"/>
        <end position="205"/>
    </location>
</feature>
<dbReference type="Gene3D" id="3.40.1110.10">
    <property type="entry name" value="Calcium-transporting ATPase, cytoplasmic domain N"/>
    <property type="match status" value="1"/>
</dbReference>
<dbReference type="InterPro" id="IPR044492">
    <property type="entry name" value="P_typ_ATPase_HD_dom"/>
</dbReference>
<feature type="transmembrane region" description="Helical" evidence="15">
    <location>
        <begin position="229"/>
        <end position="247"/>
    </location>
</feature>
<dbReference type="Gene3D" id="1.20.1110.10">
    <property type="entry name" value="Calcium-transporting ATPase, transmembrane domain"/>
    <property type="match status" value="1"/>
</dbReference>
<dbReference type="PANTHER" id="PTHR46594:SF4">
    <property type="entry name" value="P-TYPE CATION-TRANSPORTING ATPASE"/>
    <property type="match status" value="1"/>
</dbReference>
<dbReference type="InterPro" id="IPR059000">
    <property type="entry name" value="ATPase_P-type_domA"/>
</dbReference>
<dbReference type="GO" id="GO:0016887">
    <property type="term" value="F:ATP hydrolysis activity"/>
    <property type="evidence" value="ECO:0007669"/>
    <property type="project" value="InterPro"/>
</dbReference>
<dbReference type="SFLD" id="SFLDG00002">
    <property type="entry name" value="C1.7:_P-type_atpase_like"/>
    <property type="match status" value="1"/>
</dbReference>
<dbReference type="Pfam" id="PF00122">
    <property type="entry name" value="E1-E2_ATPase"/>
    <property type="match status" value="1"/>
</dbReference>